<protein>
    <submittedName>
        <fullName evidence="2">Uncharacterized protein</fullName>
    </submittedName>
</protein>
<reference evidence="2 3" key="1">
    <citation type="submission" date="2020-04" db="EMBL/GenBank/DDBJ databases">
        <authorList>
            <person name="De Canck E."/>
        </authorList>
    </citation>
    <scope>NUCLEOTIDE SEQUENCE [LARGE SCALE GENOMIC DNA]</scope>
    <source>
        <strain evidence="2 3">LMG 29739</strain>
    </source>
</reference>
<evidence type="ECO:0000256" key="1">
    <source>
        <dbReference type="SAM" id="Phobius"/>
    </source>
</evidence>
<evidence type="ECO:0000313" key="3">
    <source>
        <dbReference type="Proteomes" id="UP000494329"/>
    </source>
</evidence>
<keyword evidence="1" id="KW-0472">Membrane</keyword>
<proteinExistence type="predicted"/>
<organism evidence="2 3">
    <name type="scientific">Paraburkholderia solisilvae</name>
    <dbReference type="NCBI Taxonomy" id="624376"/>
    <lineage>
        <taxon>Bacteria</taxon>
        <taxon>Pseudomonadati</taxon>
        <taxon>Pseudomonadota</taxon>
        <taxon>Betaproteobacteria</taxon>
        <taxon>Burkholderiales</taxon>
        <taxon>Burkholderiaceae</taxon>
        <taxon>Paraburkholderia</taxon>
    </lineage>
</organism>
<feature type="transmembrane region" description="Helical" evidence="1">
    <location>
        <begin position="25"/>
        <end position="46"/>
    </location>
</feature>
<dbReference type="EMBL" id="CADIKF010000012">
    <property type="protein sequence ID" value="CAB3754508.1"/>
    <property type="molecule type" value="Genomic_DNA"/>
</dbReference>
<dbReference type="Proteomes" id="UP000494329">
    <property type="component" value="Unassembled WGS sequence"/>
</dbReference>
<keyword evidence="1" id="KW-0812">Transmembrane</keyword>
<keyword evidence="1" id="KW-1133">Transmembrane helix</keyword>
<evidence type="ECO:0000313" key="2">
    <source>
        <dbReference type="EMBL" id="CAB3754508.1"/>
    </source>
</evidence>
<name>A0A6J5DK86_9BURK</name>
<sequence length="80" mass="8915">MWVIGYVDGIAWWFPRVPFRLVSRVLLDVAICATAVMQNGVVLLLLHVMRILDVGIFSGRQRAAHKEQGYFSKAGIRSGG</sequence>
<dbReference type="AlphaFoldDB" id="A0A6J5DK86"/>
<keyword evidence="3" id="KW-1185">Reference proteome</keyword>
<accession>A0A6J5DK86</accession>
<gene>
    <name evidence="2" type="ORF">LMG29739_01945</name>
</gene>